<evidence type="ECO:0000256" key="2">
    <source>
        <dbReference type="ARBA" id="ARBA00022679"/>
    </source>
</evidence>
<proteinExistence type="predicted"/>
<dbReference type="PROSITE" id="PS51165">
    <property type="entry name" value="THUMP"/>
    <property type="match status" value="1"/>
</dbReference>
<dbReference type="InterPro" id="IPR000241">
    <property type="entry name" value="RlmKL-like_Mtase"/>
</dbReference>
<evidence type="ECO:0000313" key="6">
    <source>
        <dbReference type="Proteomes" id="UP001217838"/>
    </source>
</evidence>
<dbReference type="SUPFAM" id="SSF53335">
    <property type="entry name" value="S-adenosyl-L-methionine-dependent methyltransferases"/>
    <property type="match status" value="1"/>
</dbReference>
<keyword evidence="1 5" id="KW-0489">Methyltransferase</keyword>
<dbReference type="Pfam" id="PF01170">
    <property type="entry name" value="UPF0020"/>
    <property type="match status" value="1"/>
</dbReference>
<evidence type="ECO:0000259" key="4">
    <source>
        <dbReference type="PROSITE" id="PS51165"/>
    </source>
</evidence>
<dbReference type="CDD" id="cd11715">
    <property type="entry name" value="THUMP_AdoMetMT"/>
    <property type="match status" value="1"/>
</dbReference>
<reference evidence="5 6" key="1">
    <citation type="submission" date="2022-11" db="EMBL/GenBank/DDBJ databases">
        <title>Minimal conservation of predation-associated metabolite biosynthetic gene clusters underscores biosynthetic potential of Myxococcota including descriptions for ten novel species: Archangium lansinium sp. nov., Myxococcus landrumus sp. nov., Nannocystis bai.</title>
        <authorList>
            <person name="Ahearne A."/>
            <person name="Stevens C."/>
            <person name="Dowd S."/>
        </authorList>
    </citation>
    <scope>NUCLEOTIDE SEQUENCE [LARGE SCALE GENOMIC DNA]</scope>
    <source>
        <strain evidence="5 6">NCELM</strain>
    </source>
</reference>
<dbReference type="Pfam" id="PF22020">
    <property type="entry name" value="RlmL_1st"/>
    <property type="match status" value="1"/>
</dbReference>
<dbReference type="InterPro" id="IPR054170">
    <property type="entry name" value="RlmL_1st"/>
</dbReference>
<dbReference type="InterPro" id="IPR053943">
    <property type="entry name" value="RlmKL-like_Mtase_CS"/>
</dbReference>
<keyword evidence="6" id="KW-1185">Reference proteome</keyword>
<dbReference type="PROSITE" id="PS01261">
    <property type="entry name" value="UPF0020"/>
    <property type="match status" value="1"/>
</dbReference>
<dbReference type="RefSeq" id="WP_271998129.1">
    <property type="nucleotide sequence ID" value="NZ_JAQNDN010000005.1"/>
</dbReference>
<keyword evidence="2" id="KW-0808">Transferase</keyword>
<dbReference type="GO" id="GO:0032259">
    <property type="term" value="P:methylation"/>
    <property type="evidence" value="ECO:0007669"/>
    <property type="project" value="UniProtKB-KW"/>
</dbReference>
<feature type="domain" description="THUMP" evidence="4">
    <location>
        <begin position="43"/>
        <end position="165"/>
    </location>
</feature>
<accession>A0ABT5B3P0</accession>
<dbReference type="EMBL" id="JAQNDN010000005">
    <property type="protein sequence ID" value="MDC0668701.1"/>
    <property type="molecule type" value="Genomic_DNA"/>
</dbReference>
<organism evidence="5 6">
    <name type="scientific">Nannocystis radixulma</name>
    <dbReference type="NCBI Taxonomy" id="2995305"/>
    <lineage>
        <taxon>Bacteria</taxon>
        <taxon>Pseudomonadati</taxon>
        <taxon>Myxococcota</taxon>
        <taxon>Polyangia</taxon>
        <taxon>Nannocystales</taxon>
        <taxon>Nannocystaceae</taxon>
        <taxon>Nannocystis</taxon>
    </lineage>
</organism>
<dbReference type="PANTHER" id="PTHR47313:SF1">
    <property type="entry name" value="RIBOSOMAL RNA LARGE SUBUNIT METHYLTRANSFERASE K_L"/>
    <property type="match status" value="1"/>
</dbReference>
<dbReference type="Proteomes" id="UP001217838">
    <property type="component" value="Unassembled WGS sequence"/>
</dbReference>
<evidence type="ECO:0000256" key="3">
    <source>
        <dbReference type="PROSITE-ProRule" id="PRU00529"/>
    </source>
</evidence>
<dbReference type="Gene3D" id="3.40.50.150">
    <property type="entry name" value="Vaccinia Virus protein VP39"/>
    <property type="match status" value="1"/>
</dbReference>
<name>A0ABT5B3P0_9BACT</name>
<dbReference type="GO" id="GO:0008168">
    <property type="term" value="F:methyltransferase activity"/>
    <property type="evidence" value="ECO:0007669"/>
    <property type="project" value="UniProtKB-KW"/>
</dbReference>
<sequence length="392" mass="41683">MRELFAVALPGLEPLVAAELDELGLGPARVVPGGVGFRGDWAALIAANLHLRTATRVLVRLAEFPATNFAVLSRRLVDIAWEDLFPPHAPLRLAVRATAHKSRLYHTGAIAERVHLAVAARLGGHVELARPHDDAEDGPEASSSHSTVLLVVRLERDRCTVSVDSSGDPLHRRGYRLATAKAPLRPTLAAALLAAVGWRPGEPLLDPFCGSGTIAIEAALQAHGVPAGALRDFSCARWPALSAAYPALRRAATKLSQAPCPYAPIVASDRDEGAVAAARANAQRAGVDAAIAFSVRPFAACEPFSARGLLLSNPPYGVRVGRTRTLRDLYAHIGHVLRDRFPAWRTALLCPPDLRVTVGVDLRPVLSTRTGGLAVELALAEEARAADVRPRG</sequence>
<keyword evidence="3" id="KW-0694">RNA-binding</keyword>
<gene>
    <name evidence="5" type="ORF">POL58_13185</name>
</gene>
<dbReference type="InterPro" id="IPR029063">
    <property type="entry name" value="SAM-dependent_MTases_sf"/>
</dbReference>
<dbReference type="PANTHER" id="PTHR47313">
    <property type="entry name" value="RIBOSOMAL RNA LARGE SUBUNIT METHYLTRANSFERASE K/L"/>
    <property type="match status" value="1"/>
</dbReference>
<dbReference type="InterPro" id="IPR004114">
    <property type="entry name" value="THUMP_dom"/>
</dbReference>
<protein>
    <submittedName>
        <fullName evidence="5">RNA methyltransferase</fullName>
    </submittedName>
</protein>
<evidence type="ECO:0000256" key="1">
    <source>
        <dbReference type="ARBA" id="ARBA00022603"/>
    </source>
</evidence>
<comment type="caution">
    <text evidence="5">The sequence shown here is derived from an EMBL/GenBank/DDBJ whole genome shotgun (WGS) entry which is preliminary data.</text>
</comment>
<evidence type="ECO:0000313" key="5">
    <source>
        <dbReference type="EMBL" id="MDC0668701.1"/>
    </source>
</evidence>
<dbReference type="Gene3D" id="3.30.2130.30">
    <property type="match status" value="1"/>
</dbReference>